<feature type="transmembrane region" description="Helical" evidence="1">
    <location>
        <begin position="181"/>
        <end position="201"/>
    </location>
</feature>
<evidence type="ECO:0000256" key="1">
    <source>
        <dbReference type="SAM" id="Phobius"/>
    </source>
</evidence>
<sequence length="257" mass="29259">MQWQTIYKKEMLDHWRHFKWIWVPIVFILFAVMDPLTAYFMPIILESAGNVPEGATIDIPNPSVGEAMIMSFSQLNMLGVLIAVVISMGLISRELSTGVYELILSKPVRYSHYITAKFTAMMTLLSVSIIIALITGWYYVTVLFGDLAFTQLLTSAIFYIFYFMLILSIVMVFNSFLTSPGLVAFLSIFTVVVLNAITSIFDHVITWSPMLISDYIGTYFFSGEIETDLYFSTGIAIIISLLLLWLSIFLLKRQEMH</sequence>
<dbReference type="RefSeq" id="WP_306976583.1">
    <property type="nucleotide sequence ID" value="NZ_JAUSTQ010000006.1"/>
</dbReference>
<proteinExistence type="predicted"/>
<dbReference type="Pfam" id="PF12679">
    <property type="entry name" value="ABC2_membrane_2"/>
    <property type="match status" value="1"/>
</dbReference>
<keyword evidence="1" id="KW-1133">Transmembrane helix</keyword>
<dbReference type="PANTHER" id="PTHR43471">
    <property type="entry name" value="ABC TRANSPORTER PERMEASE"/>
    <property type="match status" value="1"/>
</dbReference>
<feature type="transmembrane region" description="Helical" evidence="1">
    <location>
        <begin position="113"/>
        <end position="140"/>
    </location>
</feature>
<accession>A0ABT9VFR6</accession>
<feature type="transmembrane region" description="Helical" evidence="1">
    <location>
        <begin position="21"/>
        <end position="45"/>
    </location>
</feature>
<comment type="caution">
    <text evidence="2">The sequence shown here is derived from an EMBL/GenBank/DDBJ whole genome shotgun (WGS) entry which is preliminary data.</text>
</comment>
<feature type="transmembrane region" description="Helical" evidence="1">
    <location>
        <begin position="72"/>
        <end position="92"/>
    </location>
</feature>
<feature type="transmembrane region" description="Helical" evidence="1">
    <location>
        <begin position="229"/>
        <end position="251"/>
    </location>
</feature>
<keyword evidence="3" id="KW-1185">Reference proteome</keyword>
<keyword evidence="1" id="KW-0472">Membrane</keyword>
<dbReference type="Proteomes" id="UP001224359">
    <property type="component" value="Unassembled WGS sequence"/>
</dbReference>
<reference evidence="2 3" key="1">
    <citation type="submission" date="2023-07" db="EMBL/GenBank/DDBJ databases">
        <title>Genomic Encyclopedia of Type Strains, Phase IV (KMG-IV): sequencing the most valuable type-strain genomes for metagenomic binning, comparative biology and taxonomic classification.</title>
        <authorList>
            <person name="Goeker M."/>
        </authorList>
    </citation>
    <scope>NUCLEOTIDE SEQUENCE [LARGE SCALE GENOMIC DNA]</scope>
    <source>
        <strain evidence="2 3">DSM 16460</strain>
    </source>
</reference>
<protein>
    <submittedName>
        <fullName evidence="2">ABC-2 type transport system permease protein</fullName>
    </submittedName>
</protein>
<keyword evidence="1" id="KW-0812">Transmembrane</keyword>
<organism evidence="2 3">
    <name type="scientific">Alkalibacillus salilacus</name>
    <dbReference type="NCBI Taxonomy" id="284582"/>
    <lineage>
        <taxon>Bacteria</taxon>
        <taxon>Bacillati</taxon>
        <taxon>Bacillota</taxon>
        <taxon>Bacilli</taxon>
        <taxon>Bacillales</taxon>
        <taxon>Bacillaceae</taxon>
        <taxon>Alkalibacillus</taxon>
    </lineage>
</organism>
<dbReference type="EMBL" id="JAUSTQ010000006">
    <property type="protein sequence ID" value="MDQ0159820.1"/>
    <property type="molecule type" value="Genomic_DNA"/>
</dbReference>
<evidence type="ECO:0000313" key="2">
    <source>
        <dbReference type="EMBL" id="MDQ0159820.1"/>
    </source>
</evidence>
<evidence type="ECO:0000313" key="3">
    <source>
        <dbReference type="Proteomes" id="UP001224359"/>
    </source>
</evidence>
<feature type="transmembrane region" description="Helical" evidence="1">
    <location>
        <begin position="152"/>
        <end position="174"/>
    </location>
</feature>
<gene>
    <name evidence="2" type="ORF">J2S77_001806</name>
</gene>
<name>A0ABT9VFR6_9BACI</name>